<dbReference type="Proteomes" id="UP000600600">
    <property type="component" value="Unassembled WGS sequence"/>
</dbReference>
<evidence type="ECO:0000313" key="2">
    <source>
        <dbReference type="Proteomes" id="UP000600600"/>
    </source>
</evidence>
<sequence length="52" mass="6155">MVFRRGMNRFRTWDEQRSDVGRTTFKRGTNSVQIWDERCSNIEQAAAGYVLN</sequence>
<accession>A0ABR7CDD8</accession>
<dbReference type="RefSeq" id="WP_186967701.1">
    <property type="nucleotide sequence ID" value="NZ_JACOOE010000007.1"/>
</dbReference>
<protein>
    <submittedName>
        <fullName evidence="1">Uncharacterized protein</fullName>
    </submittedName>
</protein>
<comment type="caution">
    <text evidence="1">The sequence shown here is derived from an EMBL/GenBank/DDBJ whole genome shotgun (WGS) entry which is preliminary data.</text>
</comment>
<proteinExistence type="predicted"/>
<organism evidence="1 2">
    <name type="scientific">Bacteroides difficilis</name>
    <dbReference type="NCBI Taxonomy" id="2763021"/>
    <lineage>
        <taxon>Bacteria</taxon>
        <taxon>Pseudomonadati</taxon>
        <taxon>Bacteroidota</taxon>
        <taxon>Bacteroidia</taxon>
        <taxon>Bacteroidales</taxon>
        <taxon>Bacteroidaceae</taxon>
        <taxon>Bacteroides</taxon>
    </lineage>
</organism>
<name>A0ABR7CDD8_9BACE</name>
<evidence type="ECO:0000313" key="1">
    <source>
        <dbReference type="EMBL" id="MBC5605805.1"/>
    </source>
</evidence>
<gene>
    <name evidence="1" type="ORF">H8S67_14155</name>
</gene>
<dbReference type="EMBL" id="JACOOE010000007">
    <property type="protein sequence ID" value="MBC5605805.1"/>
    <property type="molecule type" value="Genomic_DNA"/>
</dbReference>
<keyword evidence="2" id="KW-1185">Reference proteome</keyword>
<reference evidence="1 2" key="1">
    <citation type="submission" date="2020-08" db="EMBL/GenBank/DDBJ databases">
        <title>Genome public.</title>
        <authorList>
            <person name="Liu C."/>
            <person name="Sun Q."/>
        </authorList>
    </citation>
    <scope>NUCLEOTIDE SEQUENCE [LARGE SCALE GENOMIC DNA]</scope>
    <source>
        <strain evidence="1 2">M27</strain>
    </source>
</reference>